<dbReference type="PRINTS" id="PR02008">
    <property type="entry name" value="RCMTFAMILY"/>
</dbReference>
<dbReference type="Pfam" id="PF22458">
    <property type="entry name" value="RsmF-B_ferredox"/>
    <property type="match status" value="1"/>
</dbReference>
<dbReference type="InterPro" id="IPR049560">
    <property type="entry name" value="MeTrfase_RsmB-F_NOP2_cat"/>
</dbReference>
<evidence type="ECO:0000256" key="9">
    <source>
        <dbReference type="ARBA" id="ARBA00022691"/>
    </source>
</evidence>
<dbReference type="NCBIfam" id="TIGR00563">
    <property type="entry name" value="rsmB"/>
    <property type="match status" value="1"/>
</dbReference>
<dbReference type="PROSITE" id="PS51686">
    <property type="entry name" value="SAM_MT_RSMB_NOP"/>
    <property type="match status" value="1"/>
</dbReference>
<keyword evidence="9 14" id="KW-0949">S-adenosyl-L-methionine</keyword>
<dbReference type="Gene3D" id="1.10.940.10">
    <property type="entry name" value="NusB-like"/>
    <property type="match status" value="1"/>
</dbReference>
<organism evidence="16 17">
    <name type="scientific">Gemmatimonas aurantiaca</name>
    <dbReference type="NCBI Taxonomy" id="173480"/>
    <lineage>
        <taxon>Bacteria</taxon>
        <taxon>Pseudomonadati</taxon>
        <taxon>Gemmatimonadota</taxon>
        <taxon>Gemmatimonadia</taxon>
        <taxon>Gemmatimonadales</taxon>
        <taxon>Gemmatimonadaceae</taxon>
        <taxon>Gemmatimonas</taxon>
    </lineage>
</organism>
<evidence type="ECO:0000256" key="6">
    <source>
        <dbReference type="ARBA" id="ARBA00022552"/>
    </source>
</evidence>
<dbReference type="EC" id="2.1.1.176" evidence="4"/>
<evidence type="ECO:0000256" key="11">
    <source>
        <dbReference type="ARBA" id="ARBA00030399"/>
    </source>
</evidence>
<comment type="similarity">
    <text evidence="3 14">Belongs to the class I-like SAM-binding methyltransferase superfamily. RsmB/NOP family.</text>
</comment>
<comment type="catalytic activity">
    <reaction evidence="13">
        <text>cytidine(967) in 16S rRNA + S-adenosyl-L-methionine = 5-methylcytidine(967) in 16S rRNA + S-adenosyl-L-homocysteine + H(+)</text>
        <dbReference type="Rhea" id="RHEA:42748"/>
        <dbReference type="Rhea" id="RHEA-COMP:10219"/>
        <dbReference type="Rhea" id="RHEA-COMP:10220"/>
        <dbReference type="ChEBI" id="CHEBI:15378"/>
        <dbReference type="ChEBI" id="CHEBI:57856"/>
        <dbReference type="ChEBI" id="CHEBI:59789"/>
        <dbReference type="ChEBI" id="CHEBI:74483"/>
        <dbReference type="ChEBI" id="CHEBI:82748"/>
        <dbReference type="EC" id="2.1.1.176"/>
    </reaction>
</comment>
<evidence type="ECO:0000259" key="15">
    <source>
        <dbReference type="PROSITE" id="PS51686"/>
    </source>
</evidence>
<dbReference type="EMBL" id="DPIY01000011">
    <property type="protein sequence ID" value="HCT58701.1"/>
    <property type="molecule type" value="Genomic_DNA"/>
</dbReference>
<feature type="binding site" evidence="14">
    <location>
        <begin position="266"/>
        <end position="272"/>
    </location>
    <ligand>
        <name>S-adenosyl-L-methionine</name>
        <dbReference type="ChEBI" id="CHEBI:59789"/>
    </ligand>
</feature>
<dbReference type="GO" id="GO:0006355">
    <property type="term" value="P:regulation of DNA-templated transcription"/>
    <property type="evidence" value="ECO:0007669"/>
    <property type="project" value="InterPro"/>
</dbReference>
<keyword evidence="10 14" id="KW-0694">RNA-binding</keyword>
<comment type="caution">
    <text evidence="14">Lacks conserved residue(s) required for the propagation of feature annotation.</text>
</comment>
<dbReference type="Pfam" id="PF01189">
    <property type="entry name" value="Methyltr_RsmB-F"/>
    <property type="match status" value="1"/>
</dbReference>
<evidence type="ECO:0000256" key="10">
    <source>
        <dbReference type="ARBA" id="ARBA00022884"/>
    </source>
</evidence>
<gene>
    <name evidence="16" type="ORF">DGD08_15960</name>
</gene>
<dbReference type="SUPFAM" id="SSF53335">
    <property type="entry name" value="S-adenosyl-L-methionine-dependent methyltransferases"/>
    <property type="match status" value="1"/>
</dbReference>
<keyword evidence="8 14" id="KW-0808">Transferase</keyword>
<evidence type="ECO:0000256" key="4">
    <source>
        <dbReference type="ARBA" id="ARBA00012140"/>
    </source>
</evidence>
<comment type="function">
    <text evidence="1">Specifically methylates the cytosine at position 967 (m5C967) of 16S rRNA.</text>
</comment>
<dbReference type="Gene3D" id="3.30.70.1170">
    <property type="entry name" value="Sun protein, domain 3"/>
    <property type="match status" value="1"/>
</dbReference>
<evidence type="ECO:0000256" key="13">
    <source>
        <dbReference type="ARBA" id="ARBA00047283"/>
    </source>
</evidence>
<dbReference type="InterPro" id="IPR006027">
    <property type="entry name" value="NusB_RsmB_TIM44"/>
</dbReference>
<keyword evidence="7 14" id="KW-0489">Methyltransferase</keyword>
<dbReference type="SUPFAM" id="SSF48013">
    <property type="entry name" value="NusB-like"/>
    <property type="match status" value="1"/>
</dbReference>
<proteinExistence type="inferred from homology"/>
<dbReference type="InterPro" id="IPR029063">
    <property type="entry name" value="SAM-dependent_MTases_sf"/>
</dbReference>
<dbReference type="PANTHER" id="PTHR22807">
    <property type="entry name" value="NOP2 YEAST -RELATED NOL1/NOP2/FMU SUN DOMAIN-CONTAINING"/>
    <property type="match status" value="1"/>
</dbReference>
<dbReference type="GO" id="GO:0008649">
    <property type="term" value="F:rRNA methyltransferase activity"/>
    <property type="evidence" value="ECO:0007669"/>
    <property type="project" value="InterPro"/>
</dbReference>
<evidence type="ECO:0000313" key="17">
    <source>
        <dbReference type="Proteomes" id="UP000264071"/>
    </source>
</evidence>
<evidence type="ECO:0000256" key="2">
    <source>
        <dbReference type="ARBA" id="ARBA00004496"/>
    </source>
</evidence>
<dbReference type="PANTHER" id="PTHR22807:SF61">
    <property type="entry name" value="NOL1_NOP2_SUN FAMILY PROTEIN _ ANTITERMINATION NUSB DOMAIN-CONTAINING PROTEIN"/>
    <property type="match status" value="1"/>
</dbReference>
<accession>A0A3D4VC52</accession>
<keyword evidence="6" id="KW-0698">rRNA processing</keyword>
<feature type="binding site" evidence="14">
    <location>
        <position position="287"/>
    </location>
    <ligand>
        <name>S-adenosyl-L-methionine</name>
        <dbReference type="ChEBI" id="CHEBI:59789"/>
    </ligand>
</feature>
<dbReference type="PROSITE" id="PS01153">
    <property type="entry name" value="NOL1_NOP2_SUN"/>
    <property type="match status" value="1"/>
</dbReference>
<dbReference type="InterPro" id="IPR035926">
    <property type="entry name" value="NusB-like_sf"/>
</dbReference>
<evidence type="ECO:0000256" key="12">
    <source>
        <dbReference type="ARBA" id="ARBA00031088"/>
    </source>
</evidence>
<dbReference type="GO" id="GO:0003723">
    <property type="term" value="F:RNA binding"/>
    <property type="evidence" value="ECO:0007669"/>
    <property type="project" value="UniProtKB-UniRule"/>
</dbReference>
<dbReference type="InterPro" id="IPR004573">
    <property type="entry name" value="rRNA_ssu_MeTfrase_B"/>
</dbReference>
<keyword evidence="5" id="KW-0963">Cytoplasm</keyword>
<feature type="binding site" evidence="14">
    <location>
        <position position="335"/>
    </location>
    <ligand>
        <name>S-adenosyl-L-methionine</name>
        <dbReference type="ChEBI" id="CHEBI:59789"/>
    </ligand>
</feature>
<dbReference type="InterPro" id="IPR054728">
    <property type="entry name" value="RsmB-like_ferredoxin"/>
</dbReference>
<evidence type="ECO:0000256" key="8">
    <source>
        <dbReference type="ARBA" id="ARBA00022679"/>
    </source>
</evidence>
<evidence type="ECO:0000256" key="3">
    <source>
        <dbReference type="ARBA" id="ARBA00007494"/>
    </source>
</evidence>
<evidence type="ECO:0000256" key="14">
    <source>
        <dbReference type="PROSITE-ProRule" id="PRU01023"/>
    </source>
</evidence>
<dbReference type="GO" id="GO:0005737">
    <property type="term" value="C:cytoplasm"/>
    <property type="evidence" value="ECO:0007669"/>
    <property type="project" value="UniProtKB-SubCell"/>
</dbReference>
<dbReference type="NCBIfam" id="NF011494">
    <property type="entry name" value="PRK14902.1"/>
    <property type="match status" value="1"/>
</dbReference>
<comment type="caution">
    <text evidence="16">The sequence shown here is derived from an EMBL/GenBank/DDBJ whole genome shotgun (WGS) entry which is preliminary data.</text>
</comment>
<protein>
    <recommendedName>
        <fullName evidence="4">16S rRNA (cytosine(967)-C(5))-methyltransferase</fullName>
        <ecNumber evidence="4">2.1.1.176</ecNumber>
    </recommendedName>
    <alternativeName>
        <fullName evidence="11">16S rRNA m5C967 methyltransferase</fullName>
    </alternativeName>
    <alternativeName>
        <fullName evidence="12">rRNA (cytosine-C(5)-)-methyltransferase RsmB</fullName>
    </alternativeName>
</protein>
<reference evidence="16 17" key="1">
    <citation type="journal article" date="2018" name="Nat. Biotechnol.">
        <title>A standardized bacterial taxonomy based on genome phylogeny substantially revises the tree of life.</title>
        <authorList>
            <person name="Parks D.H."/>
            <person name="Chuvochina M."/>
            <person name="Waite D.W."/>
            <person name="Rinke C."/>
            <person name="Skarshewski A."/>
            <person name="Chaumeil P.A."/>
            <person name="Hugenholtz P."/>
        </authorList>
    </citation>
    <scope>NUCLEOTIDE SEQUENCE [LARGE SCALE GENOMIC DNA]</scope>
    <source>
        <strain evidence="16">UBA8844</strain>
    </source>
</reference>
<evidence type="ECO:0000313" key="16">
    <source>
        <dbReference type="EMBL" id="HCT58701.1"/>
    </source>
</evidence>
<feature type="domain" description="SAM-dependent MTase RsmB/NOP-type" evidence="15">
    <location>
        <begin position="176"/>
        <end position="449"/>
    </location>
</feature>
<evidence type="ECO:0000256" key="5">
    <source>
        <dbReference type="ARBA" id="ARBA00022490"/>
    </source>
</evidence>
<dbReference type="InterPro" id="IPR001678">
    <property type="entry name" value="MeTrfase_RsmB-F_NOP2_dom"/>
</dbReference>
<feature type="active site" description="Nucleophile" evidence="14">
    <location>
        <position position="388"/>
    </location>
</feature>
<dbReference type="Gene3D" id="3.40.50.150">
    <property type="entry name" value="Vaccinia Virus protein VP39"/>
    <property type="match status" value="1"/>
</dbReference>
<evidence type="ECO:0000256" key="7">
    <source>
        <dbReference type="ARBA" id="ARBA00022603"/>
    </source>
</evidence>
<dbReference type="AlphaFoldDB" id="A0A3D4VC52"/>
<dbReference type="InterPro" id="IPR023267">
    <property type="entry name" value="RCMT"/>
</dbReference>
<dbReference type="InterPro" id="IPR018314">
    <property type="entry name" value="RsmB/NOL1/NOP2-like_CS"/>
</dbReference>
<name>A0A3D4VC52_9BACT</name>
<sequence>MQRPSRSPGTAITPSRSAAAGILGDVRAGHMLDQSFERRTPTLDARDRRWVQELVWGVLRHRERLDAILATRIRGGLSVLDDGVLDILRLGTYQLLSMDSVPPYAAIGQSVEAVKRKHGIGAGKLVNAVLRRIDRERATIEPALPADPVDALALQHSHPSWVVGRWVSQFGIAETAQLLALNNTPAPVVVRPHGVQADALAESLTQSDVSTRRVPLVPESLEITGPVALTEVDAFRRGQFYVQDPAATLVAQYAHVPEGSVVADLCAAPGSKALEMARRARLVIAADRSESRVDRMRSGFDRLGIDTTSSNRAMVTLVADATQPSIDPVDAVLVDVPCTGTGTFRRHPDARWRLQASDFAVLGALQRQILTAAAAVVRPNGLLIYSTCSLEAEENDEVVDAFLASHPDFVVEPPPAGVVSDAVIDRGRLRVLPQQHGFDGAFAVRMRRTSGSA</sequence>
<comment type="subcellular location">
    <subcellularLocation>
        <location evidence="2">Cytoplasm</location>
    </subcellularLocation>
</comment>
<dbReference type="Pfam" id="PF01029">
    <property type="entry name" value="NusB"/>
    <property type="match status" value="1"/>
</dbReference>
<dbReference type="Proteomes" id="UP000264071">
    <property type="component" value="Unassembled WGS sequence"/>
</dbReference>
<evidence type="ECO:0000256" key="1">
    <source>
        <dbReference type="ARBA" id="ARBA00002724"/>
    </source>
</evidence>